<evidence type="ECO:0000256" key="5">
    <source>
        <dbReference type="ARBA" id="ARBA00023242"/>
    </source>
</evidence>
<keyword evidence="4" id="KW-0804">Transcription</keyword>
<evidence type="ECO:0000259" key="9">
    <source>
        <dbReference type="Pfam" id="PF02751"/>
    </source>
</evidence>
<dbReference type="InterPro" id="IPR009088">
    <property type="entry name" value="TFIIA_b-brl"/>
</dbReference>
<dbReference type="Pfam" id="PF02751">
    <property type="entry name" value="TFIIA_gamma_C"/>
    <property type="match status" value="1"/>
</dbReference>
<evidence type="ECO:0000256" key="3">
    <source>
        <dbReference type="ARBA" id="ARBA00023015"/>
    </source>
</evidence>
<dbReference type="InterPro" id="IPR015871">
    <property type="entry name" value="TFIIA_gsu_C"/>
</dbReference>
<name>A0A1D1ZZV6_AUXPR</name>
<proteinExistence type="inferred from homology"/>
<keyword evidence="5" id="KW-0539">Nucleus</keyword>
<comment type="similarity">
    <text evidence="2">Belongs to the TFIIA subunit 2 family.</text>
</comment>
<dbReference type="Pfam" id="PF02268">
    <property type="entry name" value="TFIIA_gamma_N"/>
    <property type="match status" value="1"/>
</dbReference>
<keyword evidence="3" id="KW-0805">Transcription regulation</keyword>
<organism evidence="10">
    <name type="scientific">Auxenochlorella protothecoides</name>
    <name type="common">Green microalga</name>
    <name type="synonym">Chlorella protothecoides</name>
    <dbReference type="NCBI Taxonomy" id="3075"/>
    <lineage>
        <taxon>Eukaryota</taxon>
        <taxon>Viridiplantae</taxon>
        <taxon>Chlorophyta</taxon>
        <taxon>core chlorophytes</taxon>
        <taxon>Trebouxiophyceae</taxon>
        <taxon>Chlorellales</taxon>
        <taxon>Chlorellaceae</taxon>
        <taxon>Auxenochlorella</taxon>
    </lineage>
</organism>
<evidence type="ECO:0000256" key="2">
    <source>
        <dbReference type="ARBA" id="ARBA00007675"/>
    </source>
</evidence>
<accession>A0A1D1ZZV6</accession>
<evidence type="ECO:0008006" key="11">
    <source>
        <dbReference type="Google" id="ProtNLM"/>
    </source>
</evidence>
<dbReference type="PANTHER" id="PTHR10966">
    <property type="entry name" value="TRANSCRIPTION INITIATION FACTOR IIA SUBUNIT 2"/>
    <property type="match status" value="1"/>
</dbReference>
<dbReference type="InterPro" id="IPR009083">
    <property type="entry name" value="TFIIA_a-hlx"/>
</dbReference>
<dbReference type="EMBL" id="GDKF01006156">
    <property type="protein sequence ID" value="JAT72466.1"/>
    <property type="molecule type" value="Transcribed_RNA"/>
</dbReference>
<dbReference type="Gene3D" id="2.30.18.10">
    <property type="entry name" value="Transcription factor IIA (TFIIA), beta-barrel domain"/>
    <property type="match status" value="1"/>
</dbReference>
<dbReference type="SUPFAM" id="SSF50784">
    <property type="entry name" value="Transcription factor IIA (TFIIA), beta-barrel domain"/>
    <property type="match status" value="1"/>
</dbReference>
<protein>
    <recommendedName>
        <fullName evidence="11">Transcription initiation factor IIA subunit 2</fullName>
    </recommendedName>
</protein>
<reference evidence="10" key="1">
    <citation type="submission" date="2015-08" db="EMBL/GenBank/DDBJ databases">
        <authorList>
            <person name="Babu N.S."/>
            <person name="Beckwith C.J."/>
            <person name="Beseler K.G."/>
            <person name="Brison A."/>
            <person name="Carone J.V."/>
            <person name="Caskin T.P."/>
            <person name="Diamond M."/>
            <person name="Durham M.E."/>
            <person name="Foxe J.M."/>
            <person name="Go M."/>
            <person name="Henderson B.A."/>
            <person name="Jones I.B."/>
            <person name="McGettigan J.A."/>
            <person name="Micheletti S.J."/>
            <person name="Nasrallah M.E."/>
            <person name="Ortiz D."/>
            <person name="Piller C.R."/>
            <person name="Privatt S.R."/>
            <person name="Schneider S.L."/>
            <person name="Sharp S."/>
            <person name="Smith T.C."/>
            <person name="Stanton J.D."/>
            <person name="Ullery H.E."/>
            <person name="Wilson R.J."/>
            <person name="Serrano M.G."/>
            <person name="Buck G."/>
            <person name="Lee V."/>
            <person name="Wang Y."/>
            <person name="Carvalho R."/>
            <person name="Voegtly L."/>
            <person name="Shi R."/>
            <person name="Duckworth R."/>
            <person name="Johnson A."/>
            <person name="Loviza R."/>
            <person name="Walstead R."/>
            <person name="Shah Z."/>
            <person name="Kiflezghi M."/>
            <person name="Wade K."/>
            <person name="Ball S.L."/>
            <person name="Bradley K.W."/>
            <person name="Asai D.J."/>
            <person name="Bowman C.A."/>
            <person name="Russell D.A."/>
            <person name="Pope W.H."/>
            <person name="Jacobs-Sera D."/>
            <person name="Hendrix R.W."/>
            <person name="Hatfull G.F."/>
        </authorList>
    </citation>
    <scope>NUCLEOTIDE SEQUENCE</scope>
</reference>
<dbReference type="Gene3D" id="1.10.287.190">
    <property type="entry name" value="Transcription factor IIA gamma subunit, alpha-helical domain"/>
    <property type="match status" value="1"/>
</dbReference>
<dbReference type="SUPFAM" id="SSF47396">
    <property type="entry name" value="Transcription factor IIA (TFIIA), alpha-helical domain"/>
    <property type="match status" value="1"/>
</dbReference>
<dbReference type="InterPro" id="IPR015872">
    <property type="entry name" value="TFIIA_gsu_N"/>
</dbReference>
<dbReference type="AlphaFoldDB" id="A0A1D1ZZV6"/>
<dbReference type="CDD" id="cd10014">
    <property type="entry name" value="TFIIA_gamma_C"/>
    <property type="match status" value="1"/>
</dbReference>
<comment type="subcellular location">
    <subcellularLocation>
        <location evidence="1">Nucleus</location>
    </subcellularLocation>
</comment>
<evidence type="ECO:0000256" key="1">
    <source>
        <dbReference type="ARBA" id="ARBA00004123"/>
    </source>
</evidence>
<feature type="domain" description="Transcription initiation factor IIA gamma subunit C-terminal" evidence="9">
    <location>
        <begin position="107"/>
        <end position="132"/>
    </location>
</feature>
<evidence type="ECO:0000259" key="8">
    <source>
        <dbReference type="Pfam" id="PF02268"/>
    </source>
</evidence>
<gene>
    <name evidence="10" type="ORF">g.6143</name>
</gene>
<feature type="chain" id="PRO_5008901307" description="Transcription initiation factor IIA subunit 2" evidence="7">
    <location>
        <begin position="23"/>
        <end position="170"/>
    </location>
</feature>
<dbReference type="GO" id="GO:0005672">
    <property type="term" value="C:transcription factor TFIIA complex"/>
    <property type="evidence" value="ECO:0007669"/>
    <property type="project" value="InterPro"/>
</dbReference>
<feature type="signal peptide" evidence="7">
    <location>
        <begin position="1"/>
        <end position="22"/>
    </location>
</feature>
<evidence type="ECO:0000256" key="7">
    <source>
        <dbReference type="SAM" id="SignalP"/>
    </source>
</evidence>
<sequence>RPAQCSGALRVIILCTFSSIRTCPQQDPPSLVRVSDGETAPANRDSNAMTDALYRSSSIGESLMGALKLLQDDGKISDVLAMRVIQEFDAAILRALDKRVTAKSSFKGQLDTYRYCDNVWDFELRDVILKLSPTQGSSKRDELELAAKHMRLILVDSKVVTAAAGQHAAG</sequence>
<feature type="region of interest" description="Disordered" evidence="6">
    <location>
        <begin position="28"/>
        <end position="47"/>
    </location>
</feature>
<evidence type="ECO:0000256" key="4">
    <source>
        <dbReference type="ARBA" id="ARBA00023163"/>
    </source>
</evidence>
<feature type="non-terminal residue" evidence="10">
    <location>
        <position position="1"/>
    </location>
</feature>
<dbReference type="InterPro" id="IPR003194">
    <property type="entry name" value="TFIIA_gsu"/>
</dbReference>
<evidence type="ECO:0000256" key="6">
    <source>
        <dbReference type="SAM" id="MobiDB-lite"/>
    </source>
</evidence>
<keyword evidence="7" id="KW-0732">Signal</keyword>
<dbReference type="GO" id="GO:0006367">
    <property type="term" value="P:transcription initiation at RNA polymerase II promoter"/>
    <property type="evidence" value="ECO:0007669"/>
    <property type="project" value="InterPro"/>
</dbReference>
<evidence type="ECO:0000313" key="10">
    <source>
        <dbReference type="EMBL" id="JAT72466.1"/>
    </source>
</evidence>
<feature type="domain" description="Transcription initiation factor IIA gamma subunit N-terminal" evidence="8">
    <location>
        <begin position="53"/>
        <end position="96"/>
    </location>
</feature>